<keyword evidence="3" id="KW-0687">Ribonucleoprotein</keyword>
<reference evidence="8" key="1">
    <citation type="journal article" date="2008" name="Nat. Genet.">
        <title>The Pristionchus pacificus genome provides a unique perspective on nematode lifestyle and parasitism.</title>
        <authorList>
            <person name="Dieterich C."/>
            <person name="Clifton S.W."/>
            <person name="Schuster L.N."/>
            <person name="Chinwalla A."/>
            <person name="Delehaunty K."/>
            <person name="Dinkelacker I."/>
            <person name="Fulton L."/>
            <person name="Fulton R."/>
            <person name="Godfrey J."/>
            <person name="Minx P."/>
            <person name="Mitreva M."/>
            <person name="Roeseler W."/>
            <person name="Tian H."/>
            <person name="Witte H."/>
            <person name="Yang S.P."/>
            <person name="Wilson R.K."/>
            <person name="Sommer R.J."/>
        </authorList>
    </citation>
    <scope>NUCLEOTIDE SEQUENCE [LARGE SCALE GENOMIC DNA]</scope>
    <source>
        <strain evidence="8">PS312</strain>
    </source>
</reference>
<organism evidence="7 8">
    <name type="scientific">Pristionchus pacificus</name>
    <name type="common">Parasitic nematode worm</name>
    <dbReference type="NCBI Taxonomy" id="54126"/>
    <lineage>
        <taxon>Eukaryota</taxon>
        <taxon>Metazoa</taxon>
        <taxon>Ecdysozoa</taxon>
        <taxon>Nematoda</taxon>
        <taxon>Chromadorea</taxon>
        <taxon>Rhabditida</taxon>
        <taxon>Rhabditina</taxon>
        <taxon>Diplogasteromorpha</taxon>
        <taxon>Diplogasteroidea</taxon>
        <taxon>Neodiplogasteridae</taxon>
        <taxon>Pristionchus</taxon>
    </lineage>
</organism>
<feature type="domain" description="Large ribosomal subunit protein uL15/eL18" evidence="6">
    <location>
        <begin position="53"/>
        <end position="76"/>
    </location>
</feature>
<evidence type="ECO:0000256" key="2">
    <source>
        <dbReference type="ARBA" id="ARBA00022980"/>
    </source>
</evidence>
<dbReference type="EnsemblMetazoa" id="PPA37237.1">
    <property type="protein sequence ID" value="PPA37237.1"/>
    <property type="gene ID" value="WBGene00275606"/>
</dbReference>
<dbReference type="FunFam" id="3.100.10.10:FF:000030">
    <property type="entry name" value="Putative 60S ribosomal protein L27a-1"/>
    <property type="match status" value="1"/>
</dbReference>
<evidence type="ECO:0000259" key="6">
    <source>
        <dbReference type="Pfam" id="PF00828"/>
    </source>
</evidence>
<evidence type="ECO:0000256" key="1">
    <source>
        <dbReference type="ARBA" id="ARBA00007320"/>
    </source>
</evidence>
<comment type="similarity">
    <text evidence="1">Belongs to the universal ribosomal protein uL15 family.</text>
</comment>
<evidence type="ECO:0000256" key="5">
    <source>
        <dbReference type="ARBA" id="ARBA00035527"/>
    </source>
</evidence>
<keyword evidence="2" id="KW-0689">Ribosomal protein</keyword>
<dbReference type="PANTHER" id="PTHR11721">
    <property type="entry name" value="60S RIBOSOMAL PROTEIN L27A"/>
    <property type="match status" value="1"/>
</dbReference>
<accession>A0A8R1UP75</accession>
<dbReference type="GO" id="GO:0003735">
    <property type="term" value="F:structural constituent of ribosome"/>
    <property type="evidence" value="ECO:0000318"/>
    <property type="project" value="GO_Central"/>
</dbReference>
<evidence type="ECO:0000313" key="7">
    <source>
        <dbReference type="EnsemblMetazoa" id="PPA37237.1"/>
    </source>
</evidence>
<dbReference type="Gene3D" id="3.100.10.10">
    <property type="match status" value="1"/>
</dbReference>
<dbReference type="InterPro" id="IPR021131">
    <property type="entry name" value="Ribosomal_uL15/eL18"/>
</dbReference>
<dbReference type="AlphaFoldDB" id="A0A2A6BST8"/>
<reference evidence="7" key="2">
    <citation type="submission" date="2022-06" db="UniProtKB">
        <authorList>
            <consortium name="EnsemblMetazoa"/>
        </authorList>
    </citation>
    <scope>IDENTIFICATION</scope>
    <source>
        <strain evidence="7">PS312</strain>
    </source>
</reference>
<gene>
    <name evidence="7" type="primary">WBGene00275606</name>
</gene>
<dbReference type="Pfam" id="PF00828">
    <property type="entry name" value="Ribosomal_L27A"/>
    <property type="match status" value="1"/>
</dbReference>
<dbReference type="OrthoDB" id="61900at2759"/>
<dbReference type="GO" id="GO:0022625">
    <property type="term" value="C:cytosolic large ribosomal subunit"/>
    <property type="evidence" value="ECO:0000318"/>
    <property type="project" value="GO_Central"/>
</dbReference>
<dbReference type="SUPFAM" id="SSF52080">
    <property type="entry name" value="Ribosomal proteins L15p and L18e"/>
    <property type="match status" value="1"/>
</dbReference>
<dbReference type="InterPro" id="IPR036227">
    <property type="entry name" value="Ribosomal_uL15/eL18_sf"/>
</dbReference>
<keyword evidence="8" id="KW-1185">Reference proteome</keyword>
<dbReference type="PANTHER" id="PTHR11721:SF3">
    <property type="entry name" value="LARGE RIBOSOMAL SUBUNIT PROTEIN UL15"/>
    <property type="match status" value="1"/>
</dbReference>
<evidence type="ECO:0000256" key="4">
    <source>
        <dbReference type="ARBA" id="ARBA00035200"/>
    </source>
</evidence>
<evidence type="ECO:0000256" key="3">
    <source>
        <dbReference type="ARBA" id="ARBA00023274"/>
    </source>
</evidence>
<protein>
    <recommendedName>
        <fullName evidence="4">Large ribosomal subunit protein uL15</fullName>
    </recommendedName>
    <alternativeName>
        <fullName evidence="5">60S ribosomal protein L27a</fullName>
    </alternativeName>
</protein>
<dbReference type="Proteomes" id="UP000005239">
    <property type="component" value="Unassembled WGS sequence"/>
</dbReference>
<evidence type="ECO:0000313" key="8">
    <source>
        <dbReference type="Proteomes" id="UP000005239"/>
    </source>
</evidence>
<proteinExistence type="inferred from homology"/>
<sequence length="274" mass="30475">NKTSTIEEQACVYASLVLQDDDFERSFFAHSIQTSASMMLKDGYYLTLRQLLVIVKAKFFSHSAEEKIKAAGGTCVLAAKGTITCVDSARKLSFEKCRDQHVYKIISTITGMNAFRIAAFLEFFHLNINVQSVPGPFKNQANSEGFGTVQKIEISLSSGFGVFEHDEDDGRMNLTILPLVYFLPLIDRSLLPEGGERAWGIERVKGGGRDGETRVDQSWEVNKENDGKIYLQGLLRKSAKSVFDVTSSKANGFFSSKLIKPIVFSMLKTPESRT</sequence>
<name>A0A2A6BST8_PRIPA</name>
<accession>A0A2A6BST8</accession>